<dbReference type="AlphaFoldDB" id="A0A1R1Y126"/>
<name>A0A1R1Y126_9FUNG</name>
<sequence>MASILRLVSKYLSTLILQFLLKNTSTFIRPQVLSVSKKKKLFSFKDSVELALFIVHLGNSNLKQADSYFTSLHYFYSLFSEYQPSFDPKLINPFYSKLGLTFPQIFSSNDFNKPNFVLPLEFNPNFFNGVIDSLTLISKEKYPPGPESDLALIKTLLVSASLITCISKSKTPKTLNFQYKALCDIYSKTIQKISKSKNYIDTYLFGPLQPSSFNLLLNETIMFTFSLISISDPPQIYLPILSSLLFNNNGLFSFNHLLLNTEISTKIANDQRNSIFTAEYHYLAAKLSQIVWDTDFSHSLKTVEIIHIYSINFAKSYESSNLISSAASDHNSPCNSALYTIVLLFEQITLKFLGTEKVNDYNLNVKSQLELCSLMLHVLTNFNSLAQSLNYSNRFEPYKRILTNLYLFIKSSILSINNYTRPTTSSKITKLYQSHKNHTVYHKNNENRNDTSIIILDNSQYSLLDLFVDKWISDININTTSLQPIHFFSKVRLEGLVFCLDFMEHLVPLLSPKYIENKLVPFLIPLLQADVMSSKPNLFESSHVCFLAVLSSSINTFAYKFSGFYSQLILKMYAEGHFSIDLLEICFLAAVTSCSNANKPHLAYEISKRIVSPDLLVLDNSNKPPNEDVAVKHIKIFINCIACLPTSVVHRWMDDLEAILDDVSDQRVKRDYLLEYIQKVVLTRTDLEKREIVIKWLMIQTNKFGNKL</sequence>
<evidence type="ECO:0000313" key="2">
    <source>
        <dbReference type="Proteomes" id="UP000187283"/>
    </source>
</evidence>
<keyword evidence="2" id="KW-1185">Reference proteome</keyword>
<dbReference type="Proteomes" id="UP000187283">
    <property type="component" value="Unassembled WGS sequence"/>
</dbReference>
<accession>A0A1R1Y126</accession>
<dbReference type="OrthoDB" id="5632620at2759"/>
<dbReference type="EMBL" id="LSSN01001227">
    <property type="protein sequence ID" value="OMJ20504.1"/>
    <property type="molecule type" value="Genomic_DNA"/>
</dbReference>
<protein>
    <submittedName>
        <fullName evidence="1">Uncharacterized protein</fullName>
    </submittedName>
</protein>
<comment type="caution">
    <text evidence="1">The sequence shown here is derived from an EMBL/GenBank/DDBJ whole genome shotgun (WGS) entry which is preliminary data.</text>
</comment>
<reference evidence="1 2" key="1">
    <citation type="submission" date="2017-01" db="EMBL/GenBank/DDBJ databases">
        <authorList>
            <person name="Mah S.A."/>
            <person name="Swanson W.J."/>
            <person name="Moy G.W."/>
            <person name="Vacquier V.D."/>
        </authorList>
    </citation>
    <scope>NUCLEOTIDE SEQUENCE [LARGE SCALE GENOMIC DNA]</scope>
    <source>
        <strain evidence="1 2">GSMNP</strain>
    </source>
</reference>
<evidence type="ECO:0000313" key="1">
    <source>
        <dbReference type="EMBL" id="OMJ20504.1"/>
    </source>
</evidence>
<gene>
    <name evidence="1" type="ORF">AYI70_g4064</name>
</gene>
<proteinExistence type="predicted"/>
<organism evidence="1 2">
    <name type="scientific">Smittium culicis</name>
    <dbReference type="NCBI Taxonomy" id="133412"/>
    <lineage>
        <taxon>Eukaryota</taxon>
        <taxon>Fungi</taxon>
        <taxon>Fungi incertae sedis</taxon>
        <taxon>Zoopagomycota</taxon>
        <taxon>Kickxellomycotina</taxon>
        <taxon>Harpellomycetes</taxon>
        <taxon>Harpellales</taxon>
        <taxon>Legeriomycetaceae</taxon>
        <taxon>Smittium</taxon>
    </lineage>
</organism>